<keyword evidence="2" id="KW-1185">Reference proteome</keyword>
<dbReference type="EMBL" id="CDMK01000002">
    <property type="protein sequence ID" value="CRI34885.1"/>
    <property type="molecule type" value="Genomic_DNA"/>
</dbReference>
<evidence type="ECO:0000313" key="2">
    <source>
        <dbReference type="Proteomes" id="UP000046090"/>
    </source>
</evidence>
<dbReference type="GeneID" id="76197393"/>
<dbReference type="Pfam" id="PF18618">
    <property type="entry name" value="HP0268"/>
    <property type="match status" value="1"/>
</dbReference>
<dbReference type="RefSeq" id="WP_015107038.1">
    <property type="nucleotide sequence ID" value="NZ_AP026684.1"/>
</dbReference>
<dbReference type="OrthoDB" id="5345432at2"/>
<protein>
    <submittedName>
        <fullName evidence="1">Uncharacterized protein</fullName>
    </submittedName>
</protein>
<reference evidence="2" key="1">
    <citation type="submission" date="2014-12" db="EMBL/GenBank/DDBJ databases">
        <authorList>
            <person name="Smet A."/>
        </authorList>
    </citation>
    <scope>NUCLEOTIDE SEQUENCE [LARGE SCALE GENOMIC DNA]</scope>
</reference>
<organism evidence="1 2">
    <name type="scientific">Helicobacter heilmannii</name>
    <dbReference type="NCBI Taxonomy" id="35817"/>
    <lineage>
        <taxon>Bacteria</taxon>
        <taxon>Pseudomonadati</taxon>
        <taxon>Campylobacterota</taxon>
        <taxon>Epsilonproteobacteria</taxon>
        <taxon>Campylobacterales</taxon>
        <taxon>Helicobacteraceae</taxon>
        <taxon>Helicobacter</taxon>
    </lineage>
</organism>
<accession>A0A0K2Y1I2</accession>
<evidence type="ECO:0000313" key="1">
    <source>
        <dbReference type="EMBL" id="CRI34885.1"/>
    </source>
</evidence>
<gene>
    <name evidence="1" type="ORF">HHE01_06860</name>
</gene>
<dbReference type="Proteomes" id="UP000046090">
    <property type="component" value="Unassembled WGS sequence"/>
</dbReference>
<dbReference type="STRING" id="1216962.BN341_12810"/>
<dbReference type="AlphaFoldDB" id="A0A0K2Y1I2"/>
<name>A0A0K2Y1I2_HELHE</name>
<proteinExistence type="predicted"/>
<sequence length="80" mass="9463">MELRLAKMDRKQSKTPSLSLEELHQKHLKNEHIFYFAPTNPHKDMLAAVAFLEKKNCRVHLSQVQVSSDEKDFIYQMHII</sequence>
<dbReference type="InterPro" id="IPR040748">
    <property type="entry name" value="HP0268"/>
</dbReference>